<accession>A0A2N5J0B5</accession>
<dbReference type="Proteomes" id="UP000235034">
    <property type="component" value="Unassembled WGS sequence"/>
</dbReference>
<evidence type="ECO:0000256" key="5">
    <source>
        <dbReference type="PIRSR" id="PIRSR606710-2"/>
    </source>
</evidence>
<dbReference type="GO" id="GO:0004553">
    <property type="term" value="F:hydrolase activity, hydrolyzing O-glycosyl compounds"/>
    <property type="evidence" value="ECO:0007669"/>
    <property type="project" value="InterPro"/>
</dbReference>
<keyword evidence="2" id="KW-0732">Signal</keyword>
<dbReference type="EMBL" id="NMWT01000022">
    <property type="protein sequence ID" value="PLS27645.1"/>
    <property type="molecule type" value="Genomic_DNA"/>
</dbReference>
<dbReference type="OrthoDB" id="9801455at2"/>
<evidence type="ECO:0000256" key="3">
    <source>
        <dbReference type="ARBA" id="ARBA00022801"/>
    </source>
</evidence>
<dbReference type="CDD" id="cd08991">
    <property type="entry name" value="GH43_HoAraf43-like"/>
    <property type="match status" value="1"/>
</dbReference>
<dbReference type="GO" id="GO:0005975">
    <property type="term" value="P:carbohydrate metabolic process"/>
    <property type="evidence" value="ECO:0007669"/>
    <property type="project" value="InterPro"/>
</dbReference>
<comment type="caution">
    <text evidence="6">The sequence shown here is derived from an EMBL/GenBank/DDBJ whole genome shotgun (WGS) entry which is preliminary data.</text>
</comment>
<evidence type="ECO:0000256" key="2">
    <source>
        <dbReference type="ARBA" id="ARBA00022729"/>
    </source>
</evidence>
<dbReference type="InterPro" id="IPR023296">
    <property type="entry name" value="Glyco_hydro_beta-prop_sf"/>
</dbReference>
<dbReference type="Gene3D" id="2.115.10.20">
    <property type="entry name" value="Glycosyl hydrolase domain, family 43"/>
    <property type="match status" value="1"/>
</dbReference>
<sequence length="691" mass="75235">MTAHASTSAPATLTGRTYANPVPYADGRAHTAPDPFVIRYRSLYYCYATDEHGVLVSTSPDLTVWTSRGYCYTEPGRKNYWAPSVILLNGVFHMYFSNMPEDETDPHTEIMRVATSDDPLGPFVKQAELFDTFAIDSQVVMGDDARLYLLYADNQARGLSDVRPGTSVMVDRLVTPFRRAGEPKPLITPTMDEEIFARNRFGDGRDWHTVEGATYFTYRDKAFITYSANAYEHEDYFVGYSVASLPAAPADRRIDALDWRKQLNAGRFDPLLIRSDRVEGTGHNSLVKAPNGVDDWLVYHGRNADDELYVGTEQRVMRIDPLYHAEGLLDTDGPTSSRRVAPLAADAAADFAHGVPDDWTVIGGEARAVDDAGLPALETDAAANFAALAPIDSATQTVGAWVKGGTAPFGSRYGLIVRCGGVRDLTGVRIDAGARGIVVIDMADGIARTRTFPLPADVDPGAWHELVAVRAYERLGILLDGRYVGETTISPDPGRAGIVATATRARFAAFTVTDHVDLWGKAMADVDREIEAKDPARLADGELAAWGVRPATFVVRPGLTGRRFVLDFAFRTDRAETLIGIDGYRVTLGTRRVELLRDGVPIAASPEPVRLRETGDDVCHDGEGRALRTIRIAAANGLLRVHTRGRGWTLPFDGVVDDRIRITLSGSALAGYARTSLGPIVGADATQATTK</sequence>
<dbReference type="SUPFAM" id="SSF75005">
    <property type="entry name" value="Arabinanase/levansucrase/invertase"/>
    <property type="match status" value="1"/>
</dbReference>
<dbReference type="AlphaFoldDB" id="A0A2N5J0B5"/>
<reference evidence="6 7" key="1">
    <citation type="submission" date="2017-07" db="EMBL/GenBank/DDBJ databases">
        <title>Bifidobacterium novel species.</title>
        <authorList>
            <person name="Lugli G.A."/>
            <person name="Milani C."/>
            <person name="Duranti S."/>
            <person name="Mangifesta M."/>
        </authorList>
    </citation>
    <scope>NUCLEOTIDE SEQUENCE [LARGE SCALE GENOMIC DNA]</scope>
    <source>
        <strain evidence="6 7">77</strain>
    </source>
</reference>
<evidence type="ECO:0000313" key="7">
    <source>
        <dbReference type="Proteomes" id="UP000235034"/>
    </source>
</evidence>
<keyword evidence="3" id="KW-0378">Hydrolase</keyword>
<dbReference type="Pfam" id="PF04616">
    <property type="entry name" value="Glyco_hydro_43"/>
    <property type="match status" value="1"/>
</dbReference>
<comment type="similarity">
    <text evidence="1">Belongs to the glycosyl hydrolase 43 family.</text>
</comment>
<dbReference type="Gene3D" id="2.60.120.560">
    <property type="entry name" value="Exo-inulinase, domain 1"/>
    <property type="match status" value="1"/>
</dbReference>
<dbReference type="RefSeq" id="WP_101622597.1">
    <property type="nucleotide sequence ID" value="NZ_NMWT01000022.1"/>
</dbReference>
<organism evidence="6 7">
    <name type="scientific">Bifidobacterium parmae</name>
    <dbReference type="NCBI Taxonomy" id="361854"/>
    <lineage>
        <taxon>Bacteria</taxon>
        <taxon>Bacillati</taxon>
        <taxon>Actinomycetota</taxon>
        <taxon>Actinomycetes</taxon>
        <taxon>Bifidobacteriales</taxon>
        <taxon>Bifidobacteriaceae</taxon>
        <taxon>Bifidobacterium</taxon>
    </lineage>
</organism>
<keyword evidence="7" id="KW-1185">Reference proteome</keyword>
<proteinExistence type="inferred from homology"/>
<name>A0A2N5J0B5_9BIFI</name>
<dbReference type="InterPro" id="IPR006710">
    <property type="entry name" value="Glyco_hydro_43"/>
</dbReference>
<evidence type="ECO:0000256" key="4">
    <source>
        <dbReference type="ARBA" id="ARBA00023295"/>
    </source>
</evidence>
<gene>
    <name evidence="6" type="ORF">Uis4E_1490</name>
</gene>
<feature type="site" description="Important for catalytic activity, responsible for pKa modulation of the active site Glu and correct orientation of both the proton donor and substrate" evidence="5">
    <location>
        <position position="136"/>
    </location>
</feature>
<keyword evidence="4" id="KW-0326">Glycosidase</keyword>
<evidence type="ECO:0000256" key="1">
    <source>
        <dbReference type="ARBA" id="ARBA00009865"/>
    </source>
</evidence>
<evidence type="ECO:0000313" key="6">
    <source>
        <dbReference type="EMBL" id="PLS27645.1"/>
    </source>
</evidence>
<dbReference type="PANTHER" id="PTHR43817:SF1">
    <property type="entry name" value="HYDROLASE, FAMILY 43, PUTATIVE (AFU_ORTHOLOGUE AFUA_3G01660)-RELATED"/>
    <property type="match status" value="1"/>
</dbReference>
<dbReference type="PANTHER" id="PTHR43817">
    <property type="entry name" value="GLYCOSYL HYDROLASE"/>
    <property type="match status" value="1"/>
</dbReference>
<protein>
    <submittedName>
        <fullName evidence="6">Beta-xylosidase</fullName>
    </submittedName>
</protein>